<dbReference type="VEuPathDB" id="FungiDB:ASPCADRAFT_37108"/>
<feature type="non-terminal residue" evidence="1">
    <location>
        <position position="60"/>
    </location>
</feature>
<protein>
    <submittedName>
        <fullName evidence="1">Uncharacterized protein</fullName>
    </submittedName>
</protein>
<dbReference type="InterPro" id="IPR027417">
    <property type="entry name" value="P-loop_NTPase"/>
</dbReference>
<evidence type="ECO:0000313" key="2">
    <source>
        <dbReference type="Proteomes" id="UP000188318"/>
    </source>
</evidence>
<dbReference type="Proteomes" id="UP000188318">
    <property type="component" value="Unassembled WGS sequence"/>
</dbReference>
<dbReference type="STRING" id="602072.A0A1R3R7R7"/>
<reference evidence="2" key="1">
    <citation type="journal article" date="2017" name="Genome Biol.">
        <title>Comparative genomics reveals high biological diversity and specific adaptations in the industrially and medically important fungal genus Aspergillus.</title>
        <authorList>
            <person name="de Vries R.P."/>
            <person name="Riley R."/>
            <person name="Wiebenga A."/>
            <person name="Aguilar-Osorio G."/>
            <person name="Amillis S."/>
            <person name="Uchima C.A."/>
            <person name="Anderluh G."/>
            <person name="Asadollahi M."/>
            <person name="Askin M."/>
            <person name="Barry K."/>
            <person name="Battaglia E."/>
            <person name="Bayram O."/>
            <person name="Benocci T."/>
            <person name="Braus-Stromeyer S.A."/>
            <person name="Caldana C."/>
            <person name="Canovas D."/>
            <person name="Cerqueira G.C."/>
            <person name="Chen F."/>
            <person name="Chen W."/>
            <person name="Choi C."/>
            <person name="Clum A."/>
            <person name="Dos Santos R.A."/>
            <person name="Damasio A.R."/>
            <person name="Diallinas G."/>
            <person name="Emri T."/>
            <person name="Fekete E."/>
            <person name="Flipphi M."/>
            <person name="Freyberg S."/>
            <person name="Gallo A."/>
            <person name="Gournas C."/>
            <person name="Habgood R."/>
            <person name="Hainaut M."/>
            <person name="Harispe M.L."/>
            <person name="Henrissat B."/>
            <person name="Hilden K.S."/>
            <person name="Hope R."/>
            <person name="Hossain A."/>
            <person name="Karabika E."/>
            <person name="Karaffa L."/>
            <person name="Karanyi Z."/>
            <person name="Krasevec N."/>
            <person name="Kuo A."/>
            <person name="Kusch H."/>
            <person name="LaButti K."/>
            <person name="Lagendijk E.L."/>
            <person name="Lapidus A."/>
            <person name="Levasseur A."/>
            <person name="Lindquist E."/>
            <person name="Lipzen A."/>
            <person name="Logrieco A.F."/>
            <person name="MacCabe A."/>
            <person name="Maekelae M.R."/>
            <person name="Malavazi I."/>
            <person name="Melin P."/>
            <person name="Meyer V."/>
            <person name="Mielnichuk N."/>
            <person name="Miskei M."/>
            <person name="Molnar A.P."/>
            <person name="Mule G."/>
            <person name="Ngan C.Y."/>
            <person name="Orejas M."/>
            <person name="Orosz E."/>
            <person name="Ouedraogo J.P."/>
            <person name="Overkamp K.M."/>
            <person name="Park H.-S."/>
            <person name="Perrone G."/>
            <person name="Piumi F."/>
            <person name="Punt P.J."/>
            <person name="Ram A.F."/>
            <person name="Ramon A."/>
            <person name="Rauscher S."/>
            <person name="Record E."/>
            <person name="Riano-Pachon D.M."/>
            <person name="Robert V."/>
            <person name="Roehrig J."/>
            <person name="Ruller R."/>
            <person name="Salamov A."/>
            <person name="Salih N.S."/>
            <person name="Samson R.A."/>
            <person name="Sandor E."/>
            <person name="Sanguinetti M."/>
            <person name="Schuetze T."/>
            <person name="Sepcic K."/>
            <person name="Shelest E."/>
            <person name="Sherlock G."/>
            <person name="Sophianopoulou V."/>
            <person name="Squina F.M."/>
            <person name="Sun H."/>
            <person name="Susca A."/>
            <person name="Todd R.B."/>
            <person name="Tsang A."/>
            <person name="Unkles S.E."/>
            <person name="van de Wiele N."/>
            <person name="van Rossen-Uffink D."/>
            <person name="Oliveira J.V."/>
            <person name="Vesth T.C."/>
            <person name="Visser J."/>
            <person name="Yu J.-H."/>
            <person name="Zhou M."/>
            <person name="Andersen M.R."/>
            <person name="Archer D.B."/>
            <person name="Baker S.E."/>
            <person name="Benoit I."/>
            <person name="Brakhage A.A."/>
            <person name="Braus G.H."/>
            <person name="Fischer R."/>
            <person name="Frisvad J.C."/>
            <person name="Goldman G.H."/>
            <person name="Houbraken J."/>
            <person name="Oakley B."/>
            <person name="Pocsi I."/>
            <person name="Scazzocchio C."/>
            <person name="Seiboth B."/>
            <person name="vanKuyk P.A."/>
            <person name="Wortman J."/>
            <person name="Dyer P.S."/>
            <person name="Grigoriev I.V."/>
        </authorList>
    </citation>
    <scope>NUCLEOTIDE SEQUENCE [LARGE SCALE GENOMIC DNA]</scope>
    <source>
        <strain evidence="2">ITEM 5010</strain>
    </source>
</reference>
<proteinExistence type="predicted"/>
<gene>
    <name evidence="1" type="ORF">ASPCADRAFT_37108</name>
</gene>
<feature type="non-terminal residue" evidence="1">
    <location>
        <position position="1"/>
    </location>
</feature>
<dbReference type="Gene3D" id="3.40.50.300">
    <property type="entry name" value="P-loop containing nucleotide triphosphate hydrolases"/>
    <property type="match status" value="1"/>
</dbReference>
<sequence>GITLSDLFNVIDGISAWEGCILIMIMNKSEDLDEAFKCLGCVDLQIRFDFVNMHAVKELF</sequence>
<evidence type="ECO:0000313" key="1">
    <source>
        <dbReference type="EMBL" id="OOF90508.1"/>
    </source>
</evidence>
<dbReference type="OrthoDB" id="10251412at2759"/>
<dbReference type="AlphaFoldDB" id="A0A1R3R7R7"/>
<name>A0A1R3R7R7_ASPC5</name>
<organism evidence="1 2">
    <name type="scientific">Aspergillus carbonarius (strain ITEM 5010)</name>
    <dbReference type="NCBI Taxonomy" id="602072"/>
    <lineage>
        <taxon>Eukaryota</taxon>
        <taxon>Fungi</taxon>
        <taxon>Dikarya</taxon>
        <taxon>Ascomycota</taxon>
        <taxon>Pezizomycotina</taxon>
        <taxon>Eurotiomycetes</taxon>
        <taxon>Eurotiomycetidae</taxon>
        <taxon>Eurotiales</taxon>
        <taxon>Aspergillaceae</taxon>
        <taxon>Aspergillus</taxon>
        <taxon>Aspergillus subgen. Circumdati</taxon>
    </lineage>
</organism>
<dbReference type="EMBL" id="KV907518">
    <property type="protein sequence ID" value="OOF90508.1"/>
    <property type="molecule type" value="Genomic_DNA"/>
</dbReference>
<keyword evidence="2" id="KW-1185">Reference proteome</keyword>
<accession>A0A1R3R7R7</accession>